<feature type="non-terminal residue" evidence="1">
    <location>
        <position position="1"/>
    </location>
</feature>
<accession>A0A381KZG5</accession>
<dbReference type="AlphaFoldDB" id="A0A381KZG5"/>
<organism evidence="1">
    <name type="scientific">Blumeria graminis f. sp. tritici 96224</name>
    <dbReference type="NCBI Taxonomy" id="1268274"/>
    <lineage>
        <taxon>Eukaryota</taxon>
        <taxon>Fungi</taxon>
        <taxon>Dikarya</taxon>
        <taxon>Ascomycota</taxon>
        <taxon>Pezizomycotina</taxon>
        <taxon>Leotiomycetes</taxon>
        <taxon>Erysiphales</taxon>
        <taxon>Erysiphaceae</taxon>
        <taxon>Blumeria</taxon>
    </lineage>
</organism>
<protein>
    <submittedName>
        <fullName evidence="1">Bgt-21005</fullName>
    </submittedName>
</protein>
<evidence type="ECO:0000313" key="1">
    <source>
        <dbReference type="EMBL" id="SUZ07059.1"/>
    </source>
</evidence>
<reference evidence="1" key="1">
    <citation type="submission" date="2018-07" db="EMBL/GenBank/DDBJ databases">
        <authorList>
            <person name="Quirk P.G."/>
            <person name="Krulwich T.A."/>
        </authorList>
    </citation>
    <scope>NUCLEOTIDE SEQUENCE</scope>
    <source>
        <strain evidence="1">96224</strain>
    </source>
</reference>
<proteinExistence type="predicted"/>
<sequence>IYVFRTVLKYPESHSILPVLDLSRQFTGHFWLKLSLEYLATIIGSEIHDFNLSQAVMQSLLIIHARKYQINYLRSSCLLKEW</sequence>
<dbReference type="EMBL" id="UIGY01000001">
    <property type="protein sequence ID" value="SUZ07059.1"/>
    <property type="molecule type" value="Genomic_DNA"/>
</dbReference>
<name>A0A381KZG5_BLUGR</name>
<gene>
    <name evidence="1" type="ORF">BGT96224V2_LOCUS980</name>
</gene>